<dbReference type="Proteomes" id="UP000027138">
    <property type="component" value="Unassembled WGS sequence"/>
</dbReference>
<feature type="compositionally biased region" description="Basic and acidic residues" evidence="1">
    <location>
        <begin position="118"/>
        <end position="133"/>
    </location>
</feature>
<dbReference type="AlphaFoldDB" id="A0A067L7L3"/>
<organism evidence="2 3">
    <name type="scientific">Jatropha curcas</name>
    <name type="common">Barbados nut</name>
    <dbReference type="NCBI Taxonomy" id="180498"/>
    <lineage>
        <taxon>Eukaryota</taxon>
        <taxon>Viridiplantae</taxon>
        <taxon>Streptophyta</taxon>
        <taxon>Embryophyta</taxon>
        <taxon>Tracheophyta</taxon>
        <taxon>Spermatophyta</taxon>
        <taxon>Magnoliopsida</taxon>
        <taxon>eudicotyledons</taxon>
        <taxon>Gunneridae</taxon>
        <taxon>Pentapetalae</taxon>
        <taxon>rosids</taxon>
        <taxon>fabids</taxon>
        <taxon>Malpighiales</taxon>
        <taxon>Euphorbiaceae</taxon>
        <taxon>Crotonoideae</taxon>
        <taxon>Jatropheae</taxon>
        <taxon>Jatropha</taxon>
    </lineage>
</organism>
<evidence type="ECO:0000313" key="2">
    <source>
        <dbReference type="EMBL" id="KDP44402.1"/>
    </source>
</evidence>
<gene>
    <name evidence="2" type="ORF">JCGZ_19417</name>
</gene>
<feature type="compositionally biased region" description="Basic and acidic residues" evidence="1">
    <location>
        <begin position="153"/>
        <end position="166"/>
    </location>
</feature>
<evidence type="ECO:0000313" key="3">
    <source>
        <dbReference type="Proteomes" id="UP000027138"/>
    </source>
</evidence>
<feature type="compositionally biased region" description="Basic residues" evidence="1">
    <location>
        <begin position="108"/>
        <end position="117"/>
    </location>
</feature>
<reference evidence="2 3" key="1">
    <citation type="journal article" date="2014" name="PLoS ONE">
        <title>Global Analysis of Gene Expression Profiles in Physic Nut (Jatropha curcas L.) Seedlings Exposed to Salt Stress.</title>
        <authorList>
            <person name="Zhang L."/>
            <person name="Zhang C."/>
            <person name="Wu P."/>
            <person name="Chen Y."/>
            <person name="Li M."/>
            <person name="Jiang H."/>
            <person name="Wu G."/>
        </authorList>
    </citation>
    <scope>NUCLEOTIDE SEQUENCE [LARGE SCALE GENOMIC DNA]</scope>
    <source>
        <strain evidence="3">cv. GZQX0401</strain>
        <tissue evidence="2">Young leaves</tissue>
    </source>
</reference>
<evidence type="ECO:0000256" key="1">
    <source>
        <dbReference type="SAM" id="MobiDB-lite"/>
    </source>
</evidence>
<name>A0A067L7L3_JATCU</name>
<sequence length="188" mass="21339">MIHSHNHLMTGNSSNEQSLILPSLIWPEEGTVTWGKKMTAREELVLLAGGGRNVKERVKERQDRSFFVDEKEAGVAGKSRSRRLDPISRSKEVATLQCLLRTPAKKERGGRRPKSLRRGGDGEEARPGLRWSEKEEEEEVVRLALAQGRRREKKEGKEKKEKEKGKEKKRKKILGLLDHSGSIRTGLV</sequence>
<dbReference type="EMBL" id="KK914252">
    <property type="protein sequence ID" value="KDP44402.1"/>
    <property type="molecule type" value="Genomic_DNA"/>
</dbReference>
<keyword evidence="3" id="KW-1185">Reference proteome</keyword>
<feature type="region of interest" description="Disordered" evidence="1">
    <location>
        <begin position="101"/>
        <end position="188"/>
    </location>
</feature>
<proteinExistence type="predicted"/>
<protein>
    <submittedName>
        <fullName evidence="2">Uncharacterized protein</fullName>
    </submittedName>
</protein>
<accession>A0A067L7L3</accession>